<reference evidence="1" key="1">
    <citation type="submission" date="2018-05" db="EMBL/GenBank/DDBJ databases">
        <authorList>
            <person name="Lanie J.A."/>
            <person name="Ng W.-L."/>
            <person name="Kazmierczak K.M."/>
            <person name="Andrzejewski T.M."/>
            <person name="Davidsen T.M."/>
            <person name="Wayne K.J."/>
            <person name="Tettelin H."/>
            <person name="Glass J.I."/>
            <person name="Rusch D."/>
            <person name="Podicherti R."/>
            <person name="Tsui H.-C.T."/>
            <person name="Winkler M.E."/>
        </authorList>
    </citation>
    <scope>NUCLEOTIDE SEQUENCE</scope>
</reference>
<sequence length="119" mass="13088">MQFIVEMIRMVLKRGHPLGARHLAQAQAFLPSGMAEQRTVGYFFVVIIGIVNHQIASFDQFQNCFIRLVRQVAGIADIAQRLASIFDAVSGGTGGIVERGRPDTDAVTRFERVTGDKIA</sequence>
<dbReference type="AlphaFoldDB" id="A0A382UQK1"/>
<protein>
    <submittedName>
        <fullName evidence="1">Uncharacterized protein</fullName>
    </submittedName>
</protein>
<dbReference type="EMBL" id="UINC01146044">
    <property type="protein sequence ID" value="SVD36543.1"/>
    <property type="molecule type" value="Genomic_DNA"/>
</dbReference>
<organism evidence="1">
    <name type="scientific">marine metagenome</name>
    <dbReference type="NCBI Taxonomy" id="408172"/>
    <lineage>
        <taxon>unclassified sequences</taxon>
        <taxon>metagenomes</taxon>
        <taxon>ecological metagenomes</taxon>
    </lineage>
</organism>
<proteinExistence type="predicted"/>
<gene>
    <name evidence="1" type="ORF">METZ01_LOCUS389397</name>
</gene>
<accession>A0A382UQK1</accession>
<name>A0A382UQK1_9ZZZZ</name>
<feature type="non-terminal residue" evidence="1">
    <location>
        <position position="119"/>
    </location>
</feature>
<evidence type="ECO:0000313" key="1">
    <source>
        <dbReference type="EMBL" id="SVD36543.1"/>
    </source>
</evidence>